<dbReference type="RefSeq" id="WP_345766249.1">
    <property type="nucleotide sequence ID" value="NZ_CP154834.1"/>
</dbReference>
<keyword evidence="2" id="KW-1185">Reference proteome</keyword>
<sequence>MFKIIFSFYGRNTKLSGGTIGFQEALVQFGLDAESIGNPFGNPSKKPSDTIVPLSVPLDGKDSVINVKIPKASEKAMYYDPRNGSFYNQNFNPSMIEKRDSIMKSKK</sequence>
<name>A0AAU6WNQ0_9FLAO</name>
<evidence type="ECO:0000313" key="1">
    <source>
        <dbReference type="EMBL" id="XAO73923.1"/>
    </source>
</evidence>
<dbReference type="EMBL" id="CP154834">
    <property type="protein sequence ID" value="XAO73923.1"/>
    <property type="molecule type" value="Genomic_DNA"/>
</dbReference>
<dbReference type="AlphaFoldDB" id="A0AAU6WNQ0"/>
<proteinExistence type="predicted"/>
<organism evidence="1 2">
    <name type="scientific">Chryseobacterium endophyticum</name>
    <dbReference type="NCBI Taxonomy" id="1854762"/>
    <lineage>
        <taxon>Bacteria</taxon>
        <taxon>Pseudomonadati</taxon>
        <taxon>Bacteroidota</taxon>
        <taxon>Flavobacteriia</taxon>
        <taxon>Flavobacteriales</taxon>
        <taxon>Weeksellaceae</taxon>
        <taxon>Chryseobacterium group</taxon>
        <taxon>Chryseobacterium</taxon>
    </lineage>
</organism>
<evidence type="ECO:0000313" key="2">
    <source>
        <dbReference type="Proteomes" id="UP001463665"/>
    </source>
</evidence>
<accession>A0AAU6WNQ0</accession>
<dbReference type="Proteomes" id="UP001463665">
    <property type="component" value="Chromosome"/>
</dbReference>
<reference evidence="1 2" key="1">
    <citation type="submission" date="2024-04" db="EMBL/GenBank/DDBJ databases">
        <title>Genome sequencing and assembly of rice foliar adapted Chryseobacterium endophyticum OsEnb-ALM-A6.</title>
        <authorList>
            <person name="Kumar S."/>
            <person name="Javed M."/>
            <person name="Chouhan V."/>
            <person name="Charishma K."/>
            <person name="Patel A."/>
            <person name="Kumar M."/>
            <person name="Sahu K.P."/>
            <person name="Kumar A."/>
        </authorList>
    </citation>
    <scope>NUCLEOTIDE SEQUENCE [LARGE SCALE GENOMIC DNA]</scope>
    <source>
        <strain evidence="1 2">OsEnb-ALM-A6</strain>
    </source>
</reference>
<protein>
    <submittedName>
        <fullName evidence="1">Uncharacterized protein</fullName>
    </submittedName>
</protein>
<gene>
    <name evidence="1" type="ORF">AAFP95_19925</name>
</gene>